<comment type="caution">
    <text evidence="1">The sequence shown here is derived from an EMBL/GenBank/DDBJ whole genome shotgun (WGS) entry which is preliminary data.</text>
</comment>
<evidence type="ECO:0000313" key="2">
    <source>
        <dbReference type="Proteomes" id="UP000321197"/>
    </source>
</evidence>
<proteinExistence type="predicted"/>
<dbReference type="OrthoDB" id="26209at2"/>
<accession>A0A511QXP2</accession>
<dbReference type="RefSeq" id="WP_119340438.1">
    <property type="nucleotide sequence ID" value="NZ_BJXL01000005.1"/>
</dbReference>
<reference evidence="1 2" key="1">
    <citation type="submission" date="2019-07" db="EMBL/GenBank/DDBJ databases">
        <title>Whole genome shotgun sequence of Meiothermus hypogaeus NBRC 106114.</title>
        <authorList>
            <person name="Hosoyama A."/>
            <person name="Uohara A."/>
            <person name="Ohji S."/>
            <person name="Ichikawa N."/>
        </authorList>
    </citation>
    <scope>NUCLEOTIDE SEQUENCE [LARGE SCALE GENOMIC DNA]</scope>
    <source>
        <strain evidence="1 2">NBRC 106114</strain>
    </source>
</reference>
<dbReference type="Proteomes" id="UP000321197">
    <property type="component" value="Unassembled WGS sequence"/>
</dbReference>
<organism evidence="1 2">
    <name type="scientific">Meiothermus hypogaeus NBRC 106114</name>
    <dbReference type="NCBI Taxonomy" id="1227553"/>
    <lineage>
        <taxon>Bacteria</taxon>
        <taxon>Thermotogati</taxon>
        <taxon>Deinococcota</taxon>
        <taxon>Deinococci</taxon>
        <taxon>Thermales</taxon>
        <taxon>Thermaceae</taxon>
        <taxon>Meiothermus</taxon>
    </lineage>
</organism>
<dbReference type="EMBL" id="BJXL01000005">
    <property type="protein sequence ID" value="GEM82149.1"/>
    <property type="molecule type" value="Genomic_DNA"/>
</dbReference>
<gene>
    <name evidence="1" type="ORF">MHY01S_03150</name>
</gene>
<name>A0A511QXP2_9DEIN</name>
<dbReference type="AlphaFoldDB" id="A0A511QXP2"/>
<evidence type="ECO:0000313" key="1">
    <source>
        <dbReference type="EMBL" id="GEM82149.1"/>
    </source>
</evidence>
<sequence length="146" mass="16240">MQVYKQTAKALDVLLSREQRLVYSLCREEISDVVLAQRANLPLDFLQSILIHLLEQNLIEVVVGTPNAPTAEPKATDPLATTKAQLMAALEAELGEKAKKYQAEVEGKQSLSELEEWSLKLVLKLRLTISQKAADALEARVKALFK</sequence>
<protein>
    <submittedName>
        <fullName evidence="1">Uncharacterized protein</fullName>
    </submittedName>
</protein>